<evidence type="ECO:0000256" key="3">
    <source>
        <dbReference type="ARBA" id="ARBA00022840"/>
    </source>
</evidence>
<dbReference type="SMART" id="SM00382">
    <property type="entry name" value="AAA"/>
    <property type="match status" value="1"/>
</dbReference>
<evidence type="ECO:0000256" key="1">
    <source>
        <dbReference type="ARBA" id="ARBA00022448"/>
    </source>
</evidence>
<evidence type="ECO:0000313" key="5">
    <source>
        <dbReference type="EMBL" id="PAE06678.1"/>
    </source>
</evidence>
<dbReference type="Proteomes" id="UP000216475">
    <property type="component" value="Unassembled WGS sequence"/>
</dbReference>
<comment type="caution">
    <text evidence="5">The sequence shown here is derived from an EMBL/GenBank/DDBJ whole genome shotgun (WGS) entry which is preliminary data.</text>
</comment>
<organism evidence="5 6">
    <name type="scientific">Terribacillus saccharophilus</name>
    <dbReference type="NCBI Taxonomy" id="361277"/>
    <lineage>
        <taxon>Bacteria</taxon>
        <taxon>Bacillati</taxon>
        <taxon>Bacillota</taxon>
        <taxon>Bacilli</taxon>
        <taxon>Bacillales</taxon>
        <taxon>Bacillaceae</taxon>
        <taxon>Terribacillus</taxon>
    </lineage>
</organism>
<keyword evidence="2" id="KW-0547">Nucleotide-binding</keyword>
<dbReference type="SUPFAM" id="SSF52540">
    <property type="entry name" value="P-loop containing nucleoside triphosphate hydrolases"/>
    <property type="match status" value="1"/>
</dbReference>
<dbReference type="CDD" id="cd03235">
    <property type="entry name" value="ABC_Metallic_Cations"/>
    <property type="match status" value="1"/>
</dbReference>
<evidence type="ECO:0000256" key="2">
    <source>
        <dbReference type="ARBA" id="ARBA00022741"/>
    </source>
</evidence>
<dbReference type="GO" id="GO:0005524">
    <property type="term" value="F:ATP binding"/>
    <property type="evidence" value="ECO:0007669"/>
    <property type="project" value="UniProtKB-KW"/>
</dbReference>
<proteinExistence type="predicted"/>
<dbReference type="InterPro" id="IPR003439">
    <property type="entry name" value="ABC_transporter-like_ATP-bd"/>
</dbReference>
<dbReference type="EMBL" id="NPBH01000070">
    <property type="protein sequence ID" value="PAE06678.1"/>
    <property type="molecule type" value="Genomic_DNA"/>
</dbReference>
<dbReference type="PANTHER" id="PTHR42734">
    <property type="entry name" value="METAL TRANSPORT SYSTEM ATP-BINDING PROTEIN TM_0124-RELATED"/>
    <property type="match status" value="1"/>
</dbReference>
<evidence type="ECO:0000313" key="6">
    <source>
        <dbReference type="Proteomes" id="UP000216475"/>
    </source>
</evidence>
<dbReference type="PROSITE" id="PS50893">
    <property type="entry name" value="ABC_TRANSPORTER_2"/>
    <property type="match status" value="1"/>
</dbReference>
<dbReference type="AlphaFoldDB" id="A0A268H9X8"/>
<evidence type="ECO:0000259" key="4">
    <source>
        <dbReference type="PROSITE" id="PS50893"/>
    </source>
</evidence>
<dbReference type="PROSITE" id="PS00211">
    <property type="entry name" value="ABC_TRANSPORTER_1"/>
    <property type="match status" value="1"/>
</dbReference>
<dbReference type="RefSeq" id="WP_095272427.1">
    <property type="nucleotide sequence ID" value="NZ_NPBH01000070.1"/>
</dbReference>
<sequence>MYYIKVDELAFHYEKEPVLTGISFELSPGDFVMLTGENGAAKSTLIRNILGLLKPTTGQVSLSPKNRFGEKLMIGYVPQQVASFNVGFPSTVWELVQSGRYQRGKWFRKLNKEDKEQVRHALESVGMWDMRYKKIGELSGGQKQRISIARVFATDPDLFVLDEPTTGMDTKSREEFYKLLKHHSESHGKGILMVTHDHDELRKYCNKHIELIRKEGLPWRCFSMDSCKELSKPQLSSQ</sequence>
<accession>A0A268H9X8</accession>
<dbReference type="PANTHER" id="PTHR42734:SF4">
    <property type="entry name" value="HIGH-AFFINITY ZINC UPTAKE SYSTEM ATP-BINDING PROTEIN ZNUC"/>
    <property type="match status" value="1"/>
</dbReference>
<dbReference type="GO" id="GO:0016887">
    <property type="term" value="F:ATP hydrolysis activity"/>
    <property type="evidence" value="ECO:0007669"/>
    <property type="project" value="InterPro"/>
</dbReference>
<keyword evidence="3 5" id="KW-0067">ATP-binding</keyword>
<gene>
    <name evidence="5" type="ORF">CHI12_15335</name>
</gene>
<dbReference type="Gene3D" id="3.40.50.300">
    <property type="entry name" value="P-loop containing nucleotide triphosphate hydrolases"/>
    <property type="match status" value="1"/>
</dbReference>
<dbReference type="Pfam" id="PF00005">
    <property type="entry name" value="ABC_tran"/>
    <property type="match status" value="1"/>
</dbReference>
<dbReference type="InterPro" id="IPR003593">
    <property type="entry name" value="AAA+_ATPase"/>
</dbReference>
<dbReference type="InterPro" id="IPR027417">
    <property type="entry name" value="P-loop_NTPase"/>
</dbReference>
<dbReference type="InterPro" id="IPR017871">
    <property type="entry name" value="ABC_transporter-like_CS"/>
</dbReference>
<dbReference type="InterPro" id="IPR050153">
    <property type="entry name" value="Metal_Ion_Import_ABC"/>
</dbReference>
<reference evidence="5 6" key="1">
    <citation type="submission" date="2017-07" db="EMBL/GenBank/DDBJ databases">
        <title>Isolation and whole genome analysis of endospore-forming bacteria from heroin.</title>
        <authorList>
            <person name="Kalinowski J."/>
            <person name="Ahrens B."/>
            <person name="Al-Dilaimi A."/>
            <person name="Winkler A."/>
            <person name="Wibberg D."/>
            <person name="Schleenbecker U."/>
            <person name="Ruckert C."/>
            <person name="Wolfel R."/>
            <person name="Grass G."/>
        </authorList>
    </citation>
    <scope>NUCLEOTIDE SEQUENCE [LARGE SCALE GENOMIC DNA]</scope>
    <source>
        <strain evidence="5 6">7509</strain>
    </source>
</reference>
<protein>
    <submittedName>
        <fullName evidence="5">Zinc ABC transporter ATP-binding protein</fullName>
    </submittedName>
</protein>
<name>A0A268H9X8_9BACI</name>
<feature type="domain" description="ABC transporter" evidence="4">
    <location>
        <begin position="4"/>
        <end position="238"/>
    </location>
</feature>
<keyword evidence="1" id="KW-0813">Transport</keyword>